<feature type="transmembrane region" description="Helical" evidence="6">
    <location>
        <begin position="300"/>
        <end position="321"/>
    </location>
</feature>
<feature type="transmembrane region" description="Helical" evidence="6">
    <location>
        <begin position="365"/>
        <end position="386"/>
    </location>
</feature>
<feature type="transmembrane region" description="Helical" evidence="6">
    <location>
        <begin position="130"/>
        <end position="148"/>
    </location>
</feature>
<comment type="caution">
    <text evidence="7">The sequence shown here is derived from an EMBL/GenBank/DDBJ whole genome shotgun (WGS) entry which is preliminary data.</text>
</comment>
<dbReference type="GeneID" id="93647775"/>
<feature type="transmembrane region" description="Helical" evidence="6">
    <location>
        <begin position="26"/>
        <end position="46"/>
    </location>
</feature>
<dbReference type="GO" id="GO:0022857">
    <property type="term" value="F:transmembrane transporter activity"/>
    <property type="evidence" value="ECO:0007669"/>
    <property type="project" value="UniProtKB-UniRule"/>
</dbReference>
<comment type="similarity">
    <text evidence="2 6">Belongs to the CTL (choline transporter-like) family.</text>
</comment>
<evidence type="ECO:0000256" key="1">
    <source>
        <dbReference type="ARBA" id="ARBA00004141"/>
    </source>
</evidence>
<dbReference type="AlphaFoldDB" id="A0A177EDW2"/>
<evidence type="ECO:0000256" key="3">
    <source>
        <dbReference type="ARBA" id="ARBA00022692"/>
    </source>
</evidence>
<protein>
    <recommendedName>
        <fullName evidence="6">Protein PNS1</fullName>
    </recommendedName>
</protein>
<evidence type="ECO:0000256" key="2">
    <source>
        <dbReference type="ARBA" id="ARBA00007168"/>
    </source>
</evidence>
<evidence type="ECO:0000256" key="4">
    <source>
        <dbReference type="ARBA" id="ARBA00022989"/>
    </source>
</evidence>
<dbReference type="Proteomes" id="UP000185944">
    <property type="component" value="Unassembled WGS sequence"/>
</dbReference>
<comment type="function">
    <text evidence="6">Probably involved in transport through the plasma membrane.</text>
</comment>
<keyword evidence="5 6" id="KW-0472">Membrane</keyword>
<evidence type="ECO:0000313" key="8">
    <source>
        <dbReference type="Proteomes" id="UP000185944"/>
    </source>
</evidence>
<keyword evidence="8" id="KW-1185">Reference proteome</keyword>
<feature type="transmembrane region" description="Helical" evidence="6">
    <location>
        <begin position="100"/>
        <end position="118"/>
    </location>
</feature>
<gene>
    <name evidence="7" type="ORF">NEDG_01425</name>
</gene>
<dbReference type="VEuPathDB" id="MicrosporidiaDB:NEDG_01425"/>
<sequence>MYSAIQKNRRLAASPIVCKGKFTDKACIPVALVIIGMLCFLALNGIDHKLFSTHITNTNSEQKLWPYVFEHIGMPIFSAVTAITIASIGIIFFPMALTHVSYWLLMLAQGFGILSLPFTIGENASGPSMIFRAIFLGISLATTIFLYIWNFKYIRAMCVILSHLGSVLVANVYAMLIFGVFSLAGFSALLGLLFLEKRSSLTQNTMFGMGMSAACLLGGFYCIIVLHASKVYFARVFYKDLENKALSKKESVARSAMKRTLLSSGTIFLASILSWIVFLARHYARRQLEQQINNSRNQNATFHIVIGMVIMFIITFILHLLDITLDMVNQYTLVYNALYGDAYVKSMKNAWEAQKSGLPLQLRSYSIVLIVPSTLSLIASIVGQTLYQSVQTGTYTVVPTFSLHTFAWAIPPVLVFFGSLTSMFIAFEYIYIAHYGLLTTGCPKLIIDFEKKLPA</sequence>
<reference evidence="7 8" key="1">
    <citation type="submission" date="2016-02" db="EMBL/GenBank/DDBJ databases">
        <title>Discovery of a natural microsporidian pathogen with a broad tissue tropism in Caenorhabditis elegans.</title>
        <authorList>
            <person name="Luallen R.J."/>
            <person name="Reinke A.W."/>
            <person name="Tong L."/>
            <person name="Botts M.R."/>
            <person name="Felix M.-A."/>
            <person name="Troemel E.R."/>
        </authorList>
    </citation>
    <scope>NUCLEOTIDE SEQUENCE [LARGE SCALE GENOMIC DNA]</scope>
    <source>
        <strain evidence="7 8">JUm2807</strain>
    </source>
</reference>
<feature type="transmembrane region" description="Helical" evidence="6">
    <location>
        <begin position="72"/>
        <end position="93"/>
    </location>
</feature>
<keyword evidence="4 6" id="KW-1133">Transmembrane helix</keyword>
<dbReference type="OrthoDB" id="2192685at2759"/>
<evidence type="ECO:0000256" key="5">
    <source>
        <dbReference type="ARBA" id="ARBA00023136"/>
    </source>
</evidence>
<accession>A0A177EDW2</accession>
<evidence type="ECO:0000313" key="7">
    <source>
        <dbReference type="EMBL" id="OAG29352.1"/>
    </source>
</evidence>
<dbReference type="RefSeq" id="XP_067544031.1">
    <property type="nucleotide sequence ID" value="XM_067688843.1"/>
</dbReference>
<dbReference type="Pfam" id="PF04515">
    <property type="entry name" value="Choline_transpo"/>
    <property type="match status" value="1"/>
</dbReference>
<dbReference type="InterPro" id="IPR007603">
    <property type="entry name" value="Choline_transptr-like"/>
</dbReference>
<keyword evidence="3 6" id="KW-0812">Transmembrane</keyword>
<evidence type="ECO:0000256" key="6">
    <source>
        <dbReference type="RuleBase" id="RU368066"/>
    </source>
</evidence>
<feature type="transmembrane region" description="Helical" evidence="6">
    <location>
        <begin position="261"/>
        <end position="280"/>
    </location>
</feature>
<feature type="transmembrane region" description="Helical" evidence="6">
    <location>
        <begin position="207"/>
        <end position="228"/>
    </location>
</feature>
<organism evidence="7 8">
    <name type="scientific">Nematocida displodere</name>
    <dbReference type="NCBI Taxonomy" id="1805483"/>
    <lineage>
        <taxon>Eukaryota</taxon>
        <taxon>Fungi</taxon>
        <taxon>Fungi incertae sedis</taxon>
        <taxon>Microsporidia</taxon>
        <taxon>Nematocida</taxon>
    </lineage>
</organism>
<feature type="transmembrane region" description="Helical" evidence="6">
    <location>
        <begin position="406"/>
        <end position="427"/>
    </location>
</feature>
<name>A0A177EDW2_9MICR</name>
<comment type="subcellular location">
    <subcellularLocation>
        <location evidence="6">Cell membrane</location>
        <topology evidence="6">Multi-pass membrane protein</topology>
    </subcellularLocation>
    <subcellularLocation>
        <location evidence="1">Membrane</location>
        <topology evidence="1">Multi-pass membrane protein</topology>
    </subcellularLocation>
</comment>
<dbReference type="EMBL" id="LTDL01000041">
    <property type="protein sequence ID" value="OAG29352.1"/>
    <property type="molecule type" value="Genomic_DNA"/>
</dbReference>
<proteinExistence type="inferred from homology"/>
<dbReference type="GO" id="GO:0005886">
    <property type="term" value="C:plasma membrane"/>
    <property type="evidence" value="ECO:0007669"/>
    <property type="project" value="UniProtKB-SubCell"/>
</dbReference>